<organism evidence="15 16">
    <name type="scientific">Ferrovibrio terrae</name>
    <dbReference type="NCBI Taxonomy" id="2594003"/>
    <lineage>
        <taxon>Bacteria</taxon>
        <taxon>Pseudomonadati</taxon>
        <taxon>Pseudomonadota</taxon>
        <taxon>Alphaproteobacteria</taxon>
        <taxon>Rhodospirillales</taxon>
        <taxon>Rhodospirillaceae</taxon>
        <taxon>Ferrovibrio</taxon>
    </lineage>
</organism>
<dbReference type="InterPro" id="IPR005467">
    <property type="entry name" value="His_kinase_dom"/>
</dbReference>
<protein>
    <recommendedName>
        <fullName evidence="3">histidine kinase</fullName>
        <ecNumber evidence="3">2.7.13.3</ecNumber>
    </recommendedName>
</protein>
<dbReference type="InterPro" id="IPR036097">
    <property type="entry name" value="HisK_dim/P_sf"/>
</dbReference>
<dbReference type="Pfam" id="PF00512">
    <property type="entry name" value="HisKA"/>
    <property type="match status" value="1"/>
</dbReference>
<dbReference type="CDD" id="cd00075">
    <property type="entry name" value="HATPase"/>
    <property type="match status" value="1"/>
</dbReference>
<evidence type="ECO:0000313" key="16">
    <source>
        <dbReference type="Proteomes" id="UP000317496"/>
    </source>
</evidence>
<evidence type="ECO:0000256" key="7">
    <source>
        <dbReference type="ARBA" id="ARBA00022741"/>
    </source>
</evidence>
<keyword evidence="8" id="KW-0418">Kinase</keyword>
<keyword evidence="4" id="KW-0597">Phosphoprotein</keyword>
<dbReference type="CDD" id="cd00082">
    <property type="entry name" value="HisKA"/>
    <property type="match status" value="1"/>
</dbReference>
<dbReference type="Gene3D" id="1.10.287.130">
    <property type="match status" value="1"/>
</dbReference>
<evidence type="ECO:0000256" key="9">
    <source>
        <dbReference type="ARBA" id="ARBA00022840"/>
    </source>
</evidence>
<dbReference type="OrthoDB" id="9806130at2"/>
<dbReference type="KEGG" id="fer:FNB15_08955"/>
<dbReference type="Proteomes" id="UP000317496">
    <property type="component" value="Chromosome"/>
</dbReference>
<comment type="catalytic activity">
    <reaction evidence="1">
        <text>ATP + protein L-histidine = ADP + protein N-phospho-L-histidine.</text>
        <dbReference type="EC" id="2.7.13.3"/>
    </reaction>
</comment>
<dbReference type="Gene3D" id="1.20.120.620">
    <property type="entry name" value="Backbone structure of the membrane domain of e. Coli histidine kinase receptor kdpd"/>
    <property type="match status" value="1"/>
</dbReference>
<dbReference type="Gene3D" id="3.30.565.10">
    <property type="entry name" value="Histidine kinase-like ATPase, C-terminal domain"/>
    <property type="match status" value="1"/>
</dbReference>
<evidence type="ECO:0000256" key="6">
    <source>
        <dbReference type="ARBA" id="ARBA00022692"/>
    </source>
</evidence>
<keyword evidence="12 13" id="KW-0472">Membrane</keyword>
<sequence length="493" mass="53127">MRHILPYLLTSLALIAAGVAAHIVTSVTPVVAVSLFFVPVVLVSALAFGVFLALYAAICTLVIAAYFFYPPIFSLAVLDPVQMVDLAIFTVVAAVVGPLAAWARSSAQRMQQLYDVGRHLAAVAETPEIPQAIAYQTQRVAGVPCAVLLHQDDAWTVAAVSGMANPPEADLIDAASSWVMDRDGVQRKVVEGPWVLYAVRHGKRLLGGLALHGSSTAMEPVFLAALIELVATALERKRLAERSEIARIDAKADQLRDAIISSMSHDLRTPLAAILGSSSTLERYGNLCSEEERTELVVAIREEAERLEHFIGRLFDLTRIRAGRLHPVLEPTDLIDIVEAALRHCHGHLEGYHLRVELPAHLPMVTADAVLLQQALVNVLENAAKYASPGSPILIGAFAAARYVELFVRDNGRGMTPEQSLQVFDQFYRAISQVEEPHGTGLGLTISRAFIEASGGSIMAESAGLGQGTTMRIRLPIMESSGAAQGEYRGVAE</sequence>
<dbReference type="InterPro" id="IPR025201">
    <property type="entry name" value="KdpD_TM"/>
</dbReference>
<dbReference type="PRINTS" id="PR00344">
    <property type="entry name" value="BCTRLSENSOR"/>
</dbReference>
<dbReference type="PANTHER" id="PTHR45569:SF1">
    <property type="entry name" value="SENSOR PROTEIN KDPD"/>
    <property type="match status" value="1"/>
</dbReference>
<dbReference type="GO" id="GO:0005524">
    <property type="term" value="F:ATP binding"/>
    <property type="evidence" value="ECO:0007669"/>
    <property type="project" value="UniProtKB-KW"/>
</dbReference>
<evidence type="ECO:0000256" key="1">
    <source>
        <dbReference type="ARBA" id="ARBA00000085"/>
    </source>
</evidence>
<dbReference type="InterPro" id="IPR038318">
    <property type="entry name" value="KdpD_sf"/>
</dbReference>
<dbReference type="SMART" id="SM00388">
    <property type="entry name" value="HisKA"/>
    <property type="match status" value="1"/>
</dbReference>
<keyword evidence="6 13" id="KW-0812">Transmembrane</keyword>
<comment type="subcellular location">
    <subcellularLocation>
        <location evidence="2">Membrane</location>
        <topology evidence="2">Multi-pass membrane protein</topology>
    </subcellularLocation>
</comment>
<feature type="transmembrane region" description="Helical" evidence="13">
    <location>
        <begin position="36"/>
        <end position="69"/>
    </location>
</feature>
<evidence type="ECO:0000256" key="2">
    <source>
        <dbReference type="ARBA" id="ARBA00004141"/>
    </source>
</evidence>
<keyword evidence="7" id="KW-0547">Nucleotide-binding</keyword>
<keyword evidence="10 13" id="KW-1133">Transmembrane helix</keyword>
<dbReference type="GO" id="GO:0005886">
    <property type="term" value="C:plasma membrane"/>
    <property type="evidence" value="ECO:0007669"/>
    <property type="project" value="TreeGrafter"/>
</dbReference>
<dbReference type="SUPFAM" id="SSF55874">
    <property type="entry name" value="ATPase domain of HSP90 chaperone/DNA topoisomerase II/histidine kinase"/>
    <property type="match status" value="1"/>
</dbReference>
<dbReference type="Pfam" id="PF02518">
    <property type="entry name" value="HATPase_c"/>
    <property type="match status" value="1"/>
</dbReference>
<evidence type="ECO:0000256" key="5">
    <source>
        <dbReference type="ARBA" id="ARBA00022679"/>
    </source>
</evidence>
<dbReference type="Gene3D" id="3.30.450.40">
    <property type="match status" value="1"/>
</dbReference>
<feature type="domain" description="Histidine kinase" evidence="14">
    <location>
        <begin position="262"/>
        <end position="479"/>
    </location>
</feature>
<evidence type="ECO:0000256" key="8">
    <source>
        <dbReference type="ARBA" id="ARBA00022777"/>
    </source>
</evidence>
<evidence type="ECO:0000259" key="14">
    <source>
        <dbReference type="PROSITE" id="PS50109"/>
    </source>
</evidence>
<dbReference type="RefSeq" id="WP_144068366.1">
    <property type="nucleotide sequence ID" value="NZ_CP041636.1"/>
</dbReference>
<evidence type="ECO:0000313" key="15">
    <source>
        <dbReference type="EMBL" id="QDO97385.1"/>
    </source>
</evidence>
<keyword evidence="11" id="KW-0902">Two-component regulatory system</keyword>
<evidence type="ECO:0000256" key="13">
    <source>
        <dbReference type="SAM" id="Phobius"/>
    </source>
</evidence>
<dbReference type="InterPro" id="IPR004358">
    <property type="entry name" value="Sig_transdc_His_kin-like_C"/>
</dbReference>
<proteinExistence type="predicted"/>
<dbReference type="InterPro" id="IPR036890">
    <property type="entry name" value="HATPase_C_sf"/>
</dbReference>
<keyword evidence="9" id="KW-0067">ATP-binding</keyword>
<dbReference type="Pfam" id="PF13493">
    <property type="entry name" value="DUF4118"/>
    <property type="match status" value="1"/>
</dbReference>
<dbReference type="AlphaFoldDB" id="A0A516H0W2"/>
<gene>
    <name evidence="15" type="ORF">FNB15_08955</name>
</gene>
<name>A0A516H0W2_9PROT</name>
<dbReference type="PANTHER" id="PTHR45569">
    <property type="entry name" value="SENSOR PROTEIN KDPD"/>
    <property type="match status" value="1"/>
</dbReference>
<feature type="transmembrane region" description="Helical" evidence="13">
    <location>
        <begin position="81"/>
        <end position="103"/>
    </location>
</feature>
<evidence type="ECO:0000256" key="3">
    <source>
        <dbReference type="ARBA" id="ARBA00012438"/>
    </source>
</evidence>
<evidence type="ECO:0000256" key="12">
    <source>
        <dbReference type="ARBA" id="ARBA00023136"/>
    </source>
</evidence>
<dbReference type="InterPro" id="IPR003661">
    <property type="entry name" value="HisK_dim/P_dom"/>
</dbReference>
<dbReference type="GO" id="GO:0000155">
    <property type="term" value="F:phosphorelay sensor kinase activity"/>
    <property type="evidence" value="ECO:0007669"/>
    <property type="project" value="InterPro"/>
</dbReference>
<reference evidence="15 16" key="1">
    <citation type="submission" date="2019-07" db="EMBL/GenBank/DDBJ databases">
        <title>Genome sequencing for Ferrovibrio sp. K5.</title>
        <authorList>
            <person name="Park S.-J."/>
        </authorList>
    </citation>
    <scope>NUCLEOTIDE SEQUENCE [LARGE SCALE GENOMIC DNA]</scope>
    <source>
        <strain evidence="15 16">K5</strain>
    </source>
</reference>
<dbReference type="InterPro" id="IPR052023">
    <property type="entry name" value="Histidine_kinase_KdpD"/>
</dbReference>
<dbReference type="InterPro" id="IPR003594">
    <property type="entry name" value="HATPase_dom"/>
</dbReference>
<dbReference type="SMART" id="SM00387">
    <property type="entry name" value="HATPase_c"/>
    <property type="match status" value="1"/>
</dbReference>
<dbReference type="EMBL" id="CP041636">
    <property type="protein sequence ID" value="QDO97385.1"/>
    <property type="molecule type" value="Genomic_DNA"/>
</dbReference>
<keyword evidence="5" id="KW-0808">Transferase</keyword>
<evidence type="ECO:0000256" key="4">
    <source>
        <dbReference type="ARBA" id="ARBA00022553"/>
    </source>
</evidence>
<evidence type="ECO:0000256" key="10">
    <source>
        <dbReference type="ARBA" id="ARBA00022989"/>
    </source>
</evidence>
<accession>A0A516H0W2</accession>
<evidence type="ECO:0000256" key="11">
    <source>
        <dbReference type="ARBA" id="ARBA00023012"/>
    </source>
</evidence>
<dbReference type="EC" id="2.7.13.3" evidence="3"/>
<dbReference type="SUPFAM" id="SSF47384">
    <property type="entry name" value="Homodimeric domain of signal transducing histidine kinase"/>
    <property type="match status" value="1"/>
</dbReference>
<dbReference type="InterPro" id="IPR029016">
    <property type="entry name" value="GAF-like_dom_sf"/>
</dbReference>
<dbReference type="PROSITE" id="PS50109">
    <property type="entry name" value="HIS_KIN"/>
    <property type="match status" value="1"/>
</dbReference>
<keyword evidence="16" id="KW-1185">Reference proteome</keyword>